<evidence type="ECO:0000256" key="8">
    <source>
        <dbReference type="ARBA" id="ARBA00022840"/>
    </source>
</evidence>
<dbReference type="AlphaFoldDB" id="A0A1X7VV51"/>
<evidence type="ECO:0000313" key="13">
    <source>
        <dbReference type="EnsemblMetazoa" id="Aqu2.1.43278_001"/>
    </source>
</evidence>
<keyword evidence="2 11" id="KW-0237">DNA synthesis</keyword>
<keyword evidence="6 11" id="KW-0418">Kinase</keyword>
<dbReference type="GO" id="GO:0005524">
    <property type="term" value="F:ATP binding"/>
    <property type="evidence" value="ECO:0007669"/>
    <property type="project" value="UniProtKB-KW"/>
</dbReference>
<keyword evidence="14" id="KW-1185">Reference proteome</keyword>
<dbReference type="InterPro" id="IPR020633">
    <property type="entry name" value="Thymidine_kinase_CS"/>
</dbReference>
<keyword evidence="7" id="KW-0862">Zinc</keyword>
<dbReference type="GO" id="GO:0004797">
    <property type="term" value="F:thymidine kinase activity"/>
    <property type="evidence" value="ECO:0007669"/>
    <property type="project" value="UniProtKB-EC"/>
</dbReference>
<evidence type="ECO:0000256" key="6">
    <source>
        <dbReference type="ARBA" id="ARBA00022777"/>
    </source>
</evidence>
<dbReference type="STRING" id="400682.A0A1X7VV51"/>
<dbReference type="OrthoDB" id="439028at2759"/>
<keyword evidence="4" id="KW-0479">Metal-binding</keyword>
<organism evidence="13">
    <name type="scientific">Amphimedon queenslandica</name>
    <name type="common">Sponge</name>
    <dbReference type="NCBI Taxonomy" id="400682"/>
    <lineage>
        <taxon>Eukaryota</taxon>
        <taxon>Metazoa</taxon>
        <taxon>Porifera</taxon>
        <taxon>Demospongiae</taxon>
        <taxon>Heteroscleromorpha</taxon>
        <taxon>Haplosclerida</taxon>
        <taxon>Niphatidae</taxon>
        <taxon>Amphimedon</taxon>
    </lineage>
</organism>
<dbReference type="KEGG" id="aqu:100639302"/>
<gene>
    <name evidence="13" type="primary">100639302</name>
</gene>
<dbReference type="InParanoid" id="A0A1X7VV51"/>
<keyword evidence="5 11" id="KW-0547">Nucleotide-binding</keyword>
<evidence type="ECO:0000256" key="2">
    <source>
        <dbReference type="ARBA" id="ARBA00022634"/>
    </source>
</evidence>
<dbReference type="GO" id="GO:0071897">
    <property type="term" value="P:DNA biosynthetic process"/>
    <property type="evidence" value="ECO:0007669"/>
    <property type="project" value="UniProtKB-KW"/>
</dbReference>
<dbReference type="EnsemblMetazoa" id="XM_003382763.3">
    <property type="protein sequence ID" value="XP_003382811.1"/>
    <property type="gene ID" value="LOC100639302"/>
</dbReference>
<sequence length="226" mass="24712">MSCVSSGFSCISGALSKGQIQVILGPMFSGKTTELMRRMRRYQVANQSCLIIKYSKDDRYDKNGVATHDKQVSSAMAATKLYELKKTVGDYGVIGIDEGQFFPDLVEFCEDMANAGKTVIVAALDGTFQRKAFGSVLNLIPMAESVVKLKAVCMMCFNDAAFTKRLGSEKEIEVIGGADKYMAVCRTCYQLPSVKHSLLSTETPIRGGGPSVNGRQLFDFTDDFIN</sequence>
<dbReference type="Proteomes" id="UP000007879">
    <property type="component" value="Unassembled WGS sequence"/>
</dbReference>
<dbReference type="PROSITE" id="PS00603">
    <property type="entry name" value="TK_CELLULAR_TYPE"/>
    <property type="match status" value="1"/>
</dbReference>
<evidence type="ECO:0000256" key="4">
    <source>
        <dbReference type="ARBA" id="ARBA00022723"/>
    </source>
</evidence>
<evidence type="ECO:0000256" key="10">
    <source>
        <dbReference type="ARBA" id="ARBA00048113"/>
    </source>
</evidence>
<comment type="similarity">
    <text evidence="1 12">Belongs to the thymidine kinase family.</text>
</comment>
<evidence type="ECO:0000256" key="1">
    <source>
        <dbReference type="ARBA" id="ARBA00007587"/>
    </source>
</evidence>
<proteinExistence type="inferred from homology"/>
<evidence type="ECO:0000256" key="9">
    <source>
        <dbReference type="ARBA" id="ARBA00046642"/>
    </source>
</evidence>
<comment type="subunit">
    <text evidence="9">Homotetramer. Tetramerization from dimerization is induced by ATP and increases catalytic efficiency due to a high affinity for thymidine. Tetramerization is inhibited by phosphorylation at Ser-13. Interacts (via the KEN box) with FZR1.</text>
</comment>
<dbReference type="GO" id="GO:0046104">
    <property type="term" value="P:thymidine metabolic process"/>
    <property type="evidence" value="ECO:0007669"/>
    <property type="project" value="TreeGrafter"/>
</dbReference>
<evidence type="ECO:0000256" key="5">
    <source>
        <dbReference type="ARBA" id="ARBA00022741"/>
    </source>
</evidence>
<dbReference type="FunCoup" id="A0A1X7VV51">
    <property type="interactions" value="60"/>
</dbReference>
<accession>A0A1X7VV51</accession>
<dbReference type="GO" id="GO:0046872">
    <property type="term" value="F:metal ion binding"/>
    <property type="evidence" value="ECO:0007669"/>
    <property type="project" value="UniProtKB-KW"/>
</dbReference>
<keyword evidence="3 11" id="KW-0808">Transferase</keyword>
<keyword evidence="8 11" id="KW-0067">ATP-binding</keyword>
<dbReference type="Gene3D" id="3.40.50.300">
    <property type="entry name" value="P-loop containing nucleotide triphosphate hydrolases"/>
    <property type="match status" value="1"/>
</dbReference>
<reference evidence="14" key="1">
    <citation type="journal article" date="2010" name="Nature">
        <title>The Amphimedon queenslandica genome and the evolution of animal complexity.</title>
        <authorList>
            <person name="Srivastava M."/>
            <person name="Simakov O."/>
            <person name="Chapman J."/>
            <person name="Fahey B."/>
            <person name="Gauthier M.E."/>
            <person name="Mitros T."/>
            <person name="Richards G.S."/>
            <person name="Conaco C."/>
            <person name="Dacre M."/>
            <person name="Hellsten U."/>
            <person name="Larroux C."/>
            <person name="Putnam N.H."/>
            <person name="Stanke M."/>
            <person name="Adamska M."/>
            <person name="Darling A."/>
            <person name="Degnan S.M."/>
            <person name="Oakley T.H."/>
            <person name="Plachetzki D.C."/>
            <person name="Zhai Y."/>
            <person name="Adamski M."/>
            <person name="Calcino A."/>
            <person name="Cummins S.F."/>
            <person name="Goodstein D.M."/>
            <person name="Harris C."/>
            <person name="Jackson D.J."/>
            <person name="Leys S.P."/>
            <person name="Shu S."/>
            <person name="Woodcroft B.J."/>
            <person name="Vervoort M."/>
            <person name="Kosik K.S."/>
            <person name="Manning G."/>
            <person name="Degnan B.M."/>
            <person name="Rokhsar D.S."/>
        </authorList>
    </citation>
    <scope>NUCLEOTIDE SEQUENCE [LARGE SCALE GENOMIC DNA]</scope>
</reference>
<dbReference type="eggNOG" id="KOG3125">
    <property type="taxonomic scope" value="Eukaryota"/>
</dbReference>
<dbReference type="InterPro" id="IPR001267">
    <property type="entry name" value="Thymidine_kinase"/>
</dbReference>
<dbReference type="EnsemblMetazoa" id="Aqu2.1.43278_001">
    <property type="protein sequence ID" value="Aqu2.1.43278_001"/>
    <property type="gene ID" value="Aqu2.1.43278"/>
</dbReference>
<evidence type="ECO:0000256" key="11">
    <source>
        <dbReference type="RuleBase" id="RU000544"/>
    </source>
</evidence>
<protein>
    <recommendedName>
        <fullName evidence="11">Thymidine kinase</fullName>
        <ecNumber evidence="11">2.7.1.21</ecNumber>
    </recommendedName>
</protein>
<dbReference type="PANTHER" id="PTHR11441:SF0">
    <property type="entry name" value="THYMIDINE KINASE, CYTOSOLIC"/>
    <property type="match status" value="1"/>
</dbReference>
<dbReference type="PANTHER" id="PTHR11441">
    <property type="entry name" value="THYMIDINE KINASE"/>
    <property type="match status" value="1"/>
</dbReference>
<name>A0A1X7VV51_AMPQE</name>
<reference evidence="13" key="2">
    <citation type="submission" date="2017-05" db="UniProtKB">
        <authorList>
            <consortium name="EnsemblMetazoa"/>
        </authorList>
    </citation>
    <scope>IDENTIFICATION</scope>
</reference>
<dbReference type="FunFam" id="3.30.60.20:FF:000028">
    <property type="entry name" value="Thymidine kinase"/>
    <property type="match status" value="1"/>
</dbReference>
<dbReference type="FunFam" id="3.40.50.300:FF:000761">
    <property type="entry name" value="Thymidine kinase"/>
    <property type="match status" value="1"/>
</dbReference>
<evidence type="ECO:0000313" key="14">
    <source>
        <dbReference type="Proteomes" id="UP000007879"/>
    </source>
</evidence>
<evidence type="ECO:0000256" key="7">
    <source>
        <dbReference type="ARBA" id="ARBA00022833"/>
    </source>
</evidence>
<dbReference type="Gene3D" id="3.30.60.20">
    <property type="match status" value="1"/>
</dbReference>
<evidence type="ECO:0000256" key="3">
    <source>
        <dbReference type="ARBA" id="ARBA00022679"/>
    </source>
</evidence>
<dbReference type="EC" id="2.7.1.21" evidence="11"/>
<comment type="catalytic activity">
    <reaction evidence="10">
        <text>thymidine + ATP = dTMP + ADP + H(+)</text>
        <dbReference type="Rhea" id="RHEA:19129"/>
        <dbReference type="ChEBI" id="CHEBI:15378"/>
        <dbReference type="ChEBI" id="CHEBI:17748"/>
        <dbReference type="ChEBI" id="CHEBI:30616"/>
        <dbReference type="ChEBI" id="CHEBI:63528"/>
        <dbReference type="ChEBI" id="CHEBI:456216"/>
        <dbReference type="EC" id="2.7.1.21"/>
    </reaction>
    <physiologicalReaction direction="left-to-right" evidence="10">
        <dbReference type="Rhea" id="RHEA:19130"/>
    </physiologicalReaction>
</comment>
<evidence type="ECO:0000256" key="12">
    <source>
        <dbReference type="RuleBase" id="RU004165"/>
    </source>
</evidence>
<dbReference type="SUPFAM" id="SSF52540">
    <property type="entry name" value="P-loop containing nucleoside triphosphate hydrolases"/>
    <property type="match status" value="1"/>
</dbReference>
<dbReference type="Pfam" id="PF00265">
    <property type="entry name" value="TK"/>
    <property type="match status" value="1"/>
</dbReference>
<dbReference type="SUPFAM" id="SSF57716">
    <property type="entry name" value="Glucocorticoid receptor-like (DNA-binding domain)"/>
    <property type="match status" value="1"/>
</dbReference>
<dbReference type="InterPro" id="IPR027417">
    <property type="entry name" value="P-loop_NTPase"/>
</dbReference>